<accession>A0A495J2P2</accession>
<dbReference type="GO" id="GO:0080120">
    <property type="term" value="P:CAAX-box protein maturation"/>
    <property type="evidence" value="ECO:0007669"/>
    <property type="project" value="UniProtKB-ARBA"/>
</dbReference>
<comment type="caution">
    <text evidence="3">The sequence shown here is derived from an EMBL/GenBank/DDBJ whole genome shotgun (WGS) entry which is preliminary data.</text>
</comment>
<keyword evidence="4" id="KW-1185">Reference proteome</keyword>
<dbReference type="EMBL" id="RBKU01000001">
    <property type="protein sequence ID" value="RKR83240.1"/>
    <property type="molecule type" value="Genomic_DNA"/>
</dbReference>
<protein>
    <submittedName>
        <fullName evidence="3">Membrane protease YdiL (CAAX protease family)</fullName>
    </submittedName>
</protein>
<feature type="domain" description="CAAX prenyl protease 2/Lysostaphin resistance protein A-like" evidence="2">
    <location>
        <begin position="160"/>
        <end position="246"/>
    </location>
</feature>
<feature type="transmembrane region" description="Helical" evidence="1">
    <location>
        <begin position="117"/>
        <end position="138"/>
    </location>
</feature>
<keyword evidence="1" id="KW-0472">Membrane</keyword>
<feature type="transmembrane region" description="Helical" evidence="1">
    <location>
        <begin position="78"/>
        <end position="96"/>
    </location>
</feature>
<dbReference type="Pfam" id="PF02517">
    <property type="entry name" value="Rce1-like"/>
    <property type="match status" value="1"/>
</dbReference>
<evidence type="ECO:0000313" key="3">
    <source>
        <dbReference type="EMBL" id="RKR83240.1"/>
    </source>
</evidence>
<keyword evidence="3" id="KW-0378">Hydrolase</keyword>
<feature type="transmembrane region" description="Helical" evidence="1">
    <location>
        <begin position="55"/>
        <end position="72"/>
    </location>
</feature>
<dbReference type="InterPro" id="IPR003675">
    <property type="entry name" value="Rce1/LyrA-like_dom"/>
</dbReference>
<keyword evidence="1" id="KW-0812">Transmembrane</keyword>
<organism evidence="3 4">
    <name type="scientific">Mucilaginibacter gracilis</name>
    <dbReference type="NCBI Taxonomy" id="423350"/>
    <lineage>
        <taxon>Bacteria</taxon>
        <taxon>Pseudomonadati</taxon>
        <taxon>Bacteroidota</taxon>
        <taxon>Sphingobacteriia</taxon>
        <taxon>Sphingobacteriales</taxon>
        <taxon>Sphingobacteriaceae</taxon>
        <taxon>Mucilaginibacter</taxon>
    </lineage>
</organism>
<dbReference type="AlphaFoldDB" id="A0A495J2P2"/>
<evidence type="ECO:0000259" key="2">
    <source>
        <dbReference type="Pfam" id="PF02517"/>
    </source>
</evidence>
<gene>
    <name evidence="3" type="ORF">BDD43_3443</name>
</gene>
<feature type="transmembrane region" description="Helical" evidence="1">
    <location>
        <begin position="196"/>
        <end position="222"/>
    </location>
</feature>
<dbReference type="RefSeq" id="WP_121198759.1">
    <property type="nucleotide sequence ID" value="NZ_RBKU01000001.1"/>
</dbReference>
<feature type="transmembrane region" description="Helical" evidence="1">
    <location>
        <begin position="234"/>
        <end position="254"/>
    </location>
</feature>
<evidence type="ECO:0000256" key="1">
    <source>
        <dbReference type="SAM" id="Phobius"/>
    </source>
</evidence>
<evidence type="ECO:0000313" key="4">
    <source>
        <dbReference type="Proteomes" id="UP000268007"/>
    </source>
</evidence>
<dbReference type="PANTHER" id="PTHR43592:SF15">
    <property type="entry name" value="CAAX AMINO TERMINAL PROTEASE FAMILY PROTEIN"/>
    <property type="match status" value="1"/>
</dbReference>
<dbReference type="PANTHER" id="PTHR43592">
    <property type="entry name" value="CAAX AMINO TERMINAL PROTEASE"/>
    <property type="match status" value="1"/>
</dbReference>
<reference evidence="3 4" key="1">
    <citation type="submission" date="2018-10" db="EMBL/GenBank/DDBJ databases">
        <title>Genomic Encyclopedia of Archaeal and Bacterial Type Strains, Phase II (KMG-II): from individual species to whole genera.</title>
        <authorList>
            <person name="Goeker M."/>
        </authorList>
    </citation>
    <scope>NUCLEOTIDE SEQUENCE [LARGE SCALE GENOMIC DNA]</scope>
    <source>
        <strain evidence="3 4">DSM 18602</strain>
    </source>
</reference>
<keyword evidence="1" id="KW-1133">Transmembrane helix</keyword>
<keyword evidence="3" id="KW-0645">Protease</keyword>
<sequence length="257" mass="29172">MNNTALEQDSVVQKSCINCNEIIAVESRFCKHCGSSQTTTDENTATGGWTNIKHAALLFGVDVVICCVASFIDVFKTLLWSVVFDVLLAVVALAFFCDNWKKNMVILRWPQFSVLKLLGYGGAAVLASLAVSFCVHWLNQALFSKEFYYYGFYAHQKYAAALMIFFVAVMPALFEELAYRGYLLQNLLGVADKNQAIFITSFLFAILHLSLLSLFWLIPFALLLGYVRVKEKTLWYGVFMHFCFNLTVCIVELWRYS</sequence>
<dbReference type="GO" id="GO:0006508">
    <property type="term" value="P:proteolysis"/>
    <property type="evidence" value="ECO:0007669"/>
    <property type="project" value="UniProtKB-KW"/>
</dbReference>
<dbReference type="OrthoDB" id="158986at2"/>
<feature type="transmembrane region" description="Helical" evidence="1">
    <location>
        <begin position="158"/>
        <end position="175"/>
    </location>
</feature>
<dbReference type="Proteomes" id="UP000268007">
    <property type="component" value="Unassembled WGS sequence"/>
</dbReference>
<dbReference type="GO" id="GO:0004175">
    <property type="term" value="F:endopeptidase activity"/>
    <property type="evidence" value="ECO:0007669"/>
    <property type="project" value="UniProtKB-ARBA"/>
</dbReference>
<name>A0A495J2P2_9SPHI</name>
<proteinExistence type="predicted"/>